<sequence length="176" mass="19567">MRRRNCLFLRALILRYGVILDGASLTNTAMKLESSLVLQIAMGTHVGIVPYKVRPDRGTQSTATGVHISGITPLPKSNYANLRLVHGDCPKSLEDFIGGYDFGYSLVPYSGEGPWSPVFLGMRRPDGPGESLVTRYRDTDCTYMDPIYVPSKHTSCVSRPWHCLVHCDGELETIIY</sequence>
<name>A0A5N6XG74_9EURO</name>
<reference evidence="3" key="1">
    <citation type="submission" date="2019-04" db="EMBL/GenBank/DDBJ databases">
        <title>Friends and foes A comparative genomics studyof 23 Aspergillus species from section Flavi.</title>
        <authorList>
            <consortium name="DOE Joint Genome Institute"/>
            <person name="Kjaerbolling I."/>
            <person name="Vesth T."/>
            <person name="Frisvad J.C."/>
            <person name="Nybo J.L."/>
            <person name="Theobald S."/>
            <person name="Kildgaard S."/>
            <person name="Isbrandt T."/>
            <person name="Kuo A."/>
            <person name="Sato A."/>
            <person name="Lyhne E.K."/>
            <person name="Kogle M.E."/>
            <person name="Wiebenga A."/>
            <person name="Kun R.S."/>
            <person name="Lubbers R.J."/>
            <person name="Makela M.R."/>
            <person name="Barry K."/>
            <person name="Chovatia M."/>
            <person name="Clum A."/>
            <person name="Daum C."/>
            <person name="Haridas S."/>
            <person name="He G."/>
            <person name="LaButti K."/>
            <person name="Lipzen A."/>
            <person name="Mondo S."/>
            <person name="Riley R."/>
            <person name="Salamov A."/>
            <person name="Simmons B.A."/>
            <person name="Magnuson J.K."/>
            <person name="Henrissat B."/>
            <person name="Mortensen U.H."/>
            <person name="Larsen T.O."/>
            <person name="Devries R.P."/>
            <person name="Grigoriev I.V."/>
            <person name="Machida M."/>
            <person name="Baker S.E."/>
            <person name="Andersen M.R."/>
        </authorList>
    </citation>
    <scope>NUCLEOTIDE SEQUENCE [LARGE SCALE GENOMIC DNA]</scope>
    <source>
        <strain evidence="3">CBS 130017</strain>
    </source>
</reference>
<organism evidence="2 3">
    <name type="scientific">Aspergillus sergii</name>
    <dbReference type="NCBI Taxonomy" id="1034303"/>
    <lineage>
        <taxon>Eukaryota</taxon>
        <taxon>Fungi</taxon>
        <taxon>Dikarya</taxon>
        <taxon>Ascomycota</taxon>
        <taxon>Pezizomycotina</taxon>
        <taxon>Eurotiomycetes</taxon>
        <taxon>Eurotiomycetidae</taxon>
        <taxon>Eurotiales</taxon>
        <taxon>Aspergillaceae</taxon>
        <taxon>Aspergillus</taxon>
        <taxon>Aspergillus subgen. Circumdati</taxon>
    </lineage>
</organism>
<proteinExistence type="predicted"/>
<accession>A0A5N6XG74</accession>
<keyword evidence="3" id="KW-1185">Reference proteome</keyword>
<keyword evidence="1" id="KW-0732">Signal</keyword>
<feature type="signal peptide" evidence="1">
    <location>
        <begin position="1"/>
        <end position="22"/>
    </location>
</feature>
<dbReference type="AlphaFoldDB" id="A0A5N6XG74"/>
<evidence type="ECO:0000256" key="1">
    <source>
        <dbReference type="SAM" id="SignalP"/>
    </source>
</evidence>
<dbReference type="Proteomes" id="UP000325945">
    <property type="component" value="Unassembled WGS sequence"/>
</dbReference>
<feature type="chain" id="PRO_5024993507" evidence="1">
    <location>
        <begin position="23"/>
        <end position="176"/>
    </location>
</feature>
<evidence type="ECO:0000313" key="2">
    <source>
        <dbReference type="EMBL" id="KAE8331743.1"/>
    </source>
</evidence>
<dbReference type="EMBL" id="ML741768">
    <property type="protein sequence ID" value="KAE8331743.1"/>
    <property type="molecule type" value="Genomic_DNA"/>
</dbReference>
<protein>
    <submittedName>
        <fullName evidence="2">Uncharacterized protein</fullName>
    </submittedName>
</protein>
<gene>
    <name evidence="2" type="ORF">BDV39DRAFT_168498</name>
</gene>
<evidence type="ECO:0000313" key="3">
    <source>
        <dbReference type="Proteomes" id="UP000325945"/>
    </source>
</evidence>